<evidence type="ECO:0000313" key="2">
    <source>
        <dbReference type="EMBL" id="GBM23107.1"/>
    </source>
</evidence>
<protein>
    <submittedName>
        <fullName evidence="2">Uncharacterized protein</fullName>
    </submittedName>
</protein>
<dbReference type="Pfam" id="PF03564">
    <property type="entry name" value="DUF1759"/>
    <property type="match status" value="1"/>
</dbReference>
<comment type="caution">
    <text evidence="2">The sequence shown here is derived from an EMBL/GenBank/DDBJ whole genome shotgun (WGS) entry which is preliminary data.</text>
</comment>
<organism evidence="2 4">
    <name type="scientific">Araneus ventricosus</name>
    <name type="common">Orbweaver spider</name>
    <name type="synonym">Epeira ventricosa</name>
    <dbReference type="NCBI Taxonomy" id="182803"/>
    <lineage>
        <taxon>Eukaryota</taxon>
        <taxon>Metazoa</taxon>
        <taxon>Ecdysozoa</taxon>
        <taxon>Arthropoda</taxon>
        <taxon>Chelicerata</taxon>
        <taxon>Arachnida</taxon>
        <taxon>Araneae</taxon>
        <taxon>Araneomorphae</taxon>
        <taxon>Entelegynae</taxon>
        <taxon>Araneoidea</taxon>
        <taxon>Araneidae</taxon>
        <taxon>Araneus</taxon>
    </lineage>
</organism>
<accession>A0A4Y2E359</accession>
<feature type="region of interest" description="Disordered" evidence="1">
    <location>
        <begin position="161"/>
        <end position="184"/>
    </location>
</feature>
<feature type="compositionally biased region" description="Gly residues" evidence="1">
    <location>
        <begin position="172"/>
        <end position="184"/>
    </location>
</feature>
<keyword evidence="4" id="KW-1185">Reference proteome</keyword>
<dbReference type="Proteomes" id="UP000499080">
    <property type="component" value="Unassembled WGS sequence"/>
</dbReference>
<dbReference type="EMBL" id="BGPR01091397">
    <property type="protein sequence ID" value="GBM23107.1"/>
    <property type="molecule type" value="Genomic_DNA"/>
</dbReference>
<reference evidence="2 4" key="1">
    <citation type="journal article" date="2019" name="Sci. Rep.">
        <title>Orb-weaving spider Araneus ventricosus genome elucidates the spidroin gene catalogue.</title>
        <authorList>
            <person name="Kono N."/>
            <person name="Nakamura H."/>
            <person name="Ohtoshi R."/>
            <person name="Moran D.A.P."/>
            <person name="Shinohara A."/>
            <person name="Yoshida Y."/>
            <person name="Fujiwara M."/>
            <person name="Mori M."/>
            <person name="Tomita M."/>
            <person name="Arakawa K."/>
        </authorList>
    </citation>
    <scope>NUCLEOTIDE SEQUENCE [LARGE SCALE GENOMIC DNA]</scope>
</reference>
<dbReference type="AlphaFoldDB" id="A0A4Y2E359"/>
<name>A0A4Y2E359_ARAVE</name>
<evidence type="ECO:0000313" key="3">
    <source>
        <dbReference type="EMBL" id="GBM23135.1"/>
    </source>
</evidence>
<evidence type="ECO:0000256" key="1">
    <source>
        <dbReference type="SAM" id="MobiDB-lite"/>
    </source>
</evidence>
<evidence type="ECO:0000313" key="4">
    <source>
        <dbReference type="Proteomes" id="UP000499080"/>
    </source>
</evidence>
<proteinExistence type="predicted"/>
<dbReference type="InterPro" id="IPR005312">
    <property type="entry name" value="DUF1759"/>
</dbReference>
<gene>
    <name evidence="3" type="ORF">AVEN_167951_1</name>
    <name evidence="2" type="ORF">AVEN_90208_1</name>
</gene>
<dbReference type="EMBL" id="BGPR01091403">
    <property type="protein sequence ID" value="GBM23135.1"/>
    <property type="molecule type" value="Genomic_DNA"/>
</dbReference>
<sequence>MKPNSPAQRLIEGISPSKENYLKALDLLNSRFGKDEFLIEFYVRELLSLVLKKSSSVRIAQLYEKLDSQLRALESLDITKEKYATMLYPLVESAVADNIFNIWERRTVNKQAPTKNPDNCLTELLDFPRIEVEVEERLQLRCQTLETTEPISKVRTASKHKLLTGNPPSGVPMGGHGGVRTGQH</sequence>
<dbReference type="OrthoDB" id="6777526at2759"/>